<keyword evidence="3" id="KW-1185">Reference proteome</keyword>
<dbReference type="Pfam" id="PF13883">
    <property type="entry name" value="CREG_beta-barrel"/>
    <property type="match status" value="1"/>
</dbReference>
<dbReference type="InterPro" id="IPR055343">
    <property type="entry name" value="CREG_beta-barrel"/>
</dbReference>
<sequence>MNDKTDKPAVLRETDEEARRLARTLVRGARHMALAVIDPETGFPSASRALTATDLDGTPVILASSLSTHTKALLADPRCSLLAGELGKGDPLAHPRITLQCRAASVPRGDEVHDRLRQRFLDRHPKASLYIDFPDFRFFRLEPQSASLNGGFGRAYALPGSDLVMPVPIDVAEWQVLQAKLRGMQELAATVAEAISAPKSAKSRFAGADPAGFDLVSGDLQVRYEFDRPVSSPETAFTTISKIAETGPRSGSRPEI</sequence>
<dbReference type="InterPro" id="IPR037119">
    <property type="entry name" value="Haem_oxidase_HugZ-like_sf"/>
</dbReference>
<proteinExistence type="predicted"/>
<dbReference type="SUPFAM" id="SSF50475">
    <property type="entry name" value="FMN-binding split barrel"/>
    <property type="match status" value="1"/>
</dbReference>
<evidence type="ECO:0000313" key="2">
    <source>
        <dbReference type="EMBL" id="MBB6178423.1"/>
    </source>
</evidence>
<dbReference type="Proteomes" id="UP000535501">
    <property type="component" value="Unassembled WGS sequence"/>
</dbReference>
<dbReference type="Gene3D" id="2.30.110.10">
    <property type="entry name" value="Electron Transport, Fmn-binding Protein, Chain A"/>
    <property type="match status" value="1"/>
</dbReference>
<dbReference type="AlphaFoldDB" id="A0A7W9YU36"/>
<dbReference type="InterPro" id="IPR012349">
    <property type="entry name" value="Split_barrel_FMN-bd"/>
</dbReference>
<organism evidence="2 3">
    <name type="scientific">Pseudorhizobium flavum</name>
    <dbReference type="NCBI Taxonomy" id="1335061"/>
    <lineage>
        <taxon>Bacteria</taxon>
        <taxon>Pseudomonadati</taxon>
        <taxon>Pseudomonadota</taxon>
        <taxon>Alphaproteobacteria</taxon>
        <taxon>Hyphomicrobiales</taxon>
        <taxon>Rhizobiaceae</taxon>
        <taxon>Rhizobium/Agrobacterium group</taxon>
        <taxon>Pseudorhizobium</taxon>
    </lineage>
</organism>
<evidence type="ECO:0000259" key="1">
    <source>
        <dbReference type="Pfam" id="PF13883"/>
    </source>
</evidence>
<dbReference type="PANTHER" id="PTHR13343:SF17">
    <property type="entry name" value="CELLULAR REPRESSOR OF E1A-STIMULATED GENES, ISOFORM A"/>
    <property type="match status" value="1"/>
</dbReference>
<dbReference type="PANTHER" id="PTHR13343">
    <property type="entry name" value="CREG1 PROTEIN"/>
    <property type="match status" value="1"/>
</dbReference>
<feature type="domain" description="CREG-like beta-barrel" evidence="1">
    <location>
        <begin position="14"/>
        <end position="158"/>
    </location>
</feature>
<name>A0A7W9YU36_9HYPH</name>
<accession>A0A7W9YU36</accession>
<dbReference type="EMBL" id="JACHEJ010000001">
    <property type="protein sequence ID" value="MBB6178423.1"/>
    <property type="molecule type" value="Genomic_DNA"/>
</dbReference>
<gene>
    <name evidence="2" type="ORF">HNQ75_000366</name>
</gene>
<protein>
    <recommendedName>
        <fullName evidence="1">CREG-like beta-barrel domain-containing protein</fullName>
    </recommendedName>
</protein>
<reference evidence="2 3" key="1">
    <citation type="submission" date="2020-08" db="EMBL/GenBank/DDBJ databases">
        <title>Genomic Encyclopedia of Type Strains, Phase IV (KMG-IV): sequencing the most valuable type-strain genomes for metagenomic binning, comparative biology and taxonomic classification.</title>
        <authorList>
            <person name="Goeker M."/>
        </authorList>
    </citation>
    <scope>NUCLEOTIDE SEQUENCE [LARGE SCALE GENOMIC DNA]</scope>
    <source>
        <strain evidence="2 3">DSM 102134</strain>
    </source>
</reference>
<dbReference type="GO" id="GO:0005737">
    <property type="term" value="C:cytoplasm"/>
    <property type="evidence" value="ECO:0007669"/>
    <property type="project" value="UniProtKB-ARBA"/>
</dbReference>
<dbReference type="RefSeq" id="WP_077546784.1">
    <property type="nucleotide sequence ID" value="NZ_JACHEJ010000001.1"/>
</dbReference>
<evidence type="ECO:0000313" key="3">
    <source>
        <dbReference type="Proteomes" id="UP000535501"/>
    </source>
</evidence>
<dbReference type="Gene3D" id="3.20.180.10">
    <property type="entry name" value="PNP-oxidase-like"/>
    <property type="match status" value="1"/>
</dbReference>
<comment type="caution">
    <text evidence="2">The sequence shown here is derived from an EMBL/GenBank/DDBJ whole genome shotgun (WGS) entry which is preliminary data.</text>
</comment>